<dbReference type="AlphaFoldDB" id="A0A2U3KVE2"/>
<dbReference type="SUPFAM" id="SSF56176">
    <property type="entry name" value="FAD-binding/transporter-associated domain-like"/>
    <property type="match status" value="1"/>
</dbReference>
<dbReference type="InterPro" id="IPR007173">
    <property type="entry name" value="ALO_C"/>
</dbReference>
<dbReference type="OrthoDB" id="9768764at2"/>
<evidence type="ECO:0000256" key="1">
    <source>
        <dbReference type="ARBA" id="ARBA00022630"/>
    </source>
</evidence>
<sequence length="456" mass="51352">MPDVRRAPLSGWGLYPVEDCFIYRPERVQDLVRILSSDQQSSYIPRGLGRSYGDTAQNKGAGVLLNELFNHFLSFDSSNGILECEAGVSLAEINQYLVPKGFFLPVTPGTKFVTVGGAIANDIHGKNHHKDGCFSEHVLDFHLLLADGSIQKCSRDENREIFRATIGGIGLTGFILSARIRMQRVETGYIVVDYRKARNLDEALKLFSEGDNKYQHSVAWIDCLANGGSLGRSVLMRGNHAMRSELPKDIRDPLRIPDKRKLNVPFAFPSMVLNQLSIALFNKVYYASFTDNTHKIVDYDSFFYPLDAVQNWNRIYGKKGFVQYQVVLPPETSREGLVSLLEKLSKSRRSSFLAVLKSSGSANEGLLSFPYTGHTLALDLPIKDQAVFPFLRELDDIVIKYGGRVYLAKDSEISPELFRQMYPKLNQFQELRQKLDPNQIFSSSMSRRLGITEGTL</sequence>
<dbReference type="PANTHER" id="PTHR43762">
    <property type="entry name" value="L-GULONOLACTONE OXIDASE"/>
    <property type="match status" value="1"/>
</dbReference>
<dbReference type="PANTHER" id="PTHR43762:SF1">
    <property type="entry name" value="D-ARABINONO-1,4-LACTONE OXIDASE"/>
    <property type="match status" value="1"/>
</dbReference>
<gene>
    <name evidence="5" type="ORF">SBF1_2910002</name>
</gene>
<dbReference type="PROSITE" id="PS51387">
    <property type="entry name" value="FAD_PCMH"/>
    <property type="match status" value="1"/>
</dbReference>
<dbReference type="Pfam" id="PF01565">
    <property type="entry name" value="FAD_binding_4"/>
    <property type="match status" value="1"/>
</dbReference>
<dbReference type="InterPro" id="IPR016164">
    <property type="entry name" value="FAD-linked_Oxase-like_C"/>
</dbReference>
<dbReference type="InterPro" id="IPR006094">
    <property type="entry name" value="Oxid_FAD_bind_N"/>
</dbReference>
<proteinExistence type="predicted"/>
<feature type="domain" description="FAD-binding PCMH-type" evidence="4">
    <location>
        <begin position="14"/>
        <end position="185"/>
    </location>
</feature>
<protein>
    <submittedName>
        <fullName evidence="5">FAD binding domain protein</fullName>
    </submittedName>
</protein>
<dbReference type="InterPro" id="IPR010031">
    <property type="entry name" value="FAD_lactone_oxidase-like"/>
</dbReference>
<dbReference type="Gene3D" id="3.30.465.10">
    <property type="match status" value="1"/>
</dbReference>
<evidence type="ECO:0000313" key="6">
    <source>
        <dbReference type="Proteomes" id="UP000238916"/>
    </source>
</evidence>
<organism evidence="5 6">
    <name type="scientific">Candidatus Desulfosporosinus infrequens</name>
    <dbReference type="NCBI Taxonomy" id="2043169"/>
    <lineage>
        <taxon>Bacteria</taxon>
        <taxon>Bacillati</taxon>
        <taxon>Bacillota</taxon>
        <taxon>Clostridia</taxon>
        <taxon>Eubacteriales</taxon>
        <taxon>Desulfitobacteriaceae</taxon>
        <taxon>Desulfosporosinus</taxon>
    </lineage>
</organism>
<reference evidence="6" key="1">
    <citation type="submission" date="2018-02" db="EMBL/GenBank/DDBJ databases">
        <authorList>
            <person name="Hausmann B."/>
        </authorList>
    </citation>
    <scope>NUCLEOTIDE SEQUENCE [LARGE SCALE GENOMIC DNA]</scope>
    <source>
        <strain evidence="6">Peat soil MAG SbF1</strain>
    </source>
</reference>
<evidence type="ECO:0000256" key="2">
    <source>
        <dbReference type="ARBA" id="ARBA00022827"/>
    </source>
</evidence>
<keyword evidence="1" id="KW-0285">Flavoprotein</keyword>
<dbReference type="GO" id="GO:0003885">
    <property type="term" value="F:D-arabinono-1,4-lactone oxidase activity"/>
    <property type="evidence" value="ECO:0007669"/>
    <property type="project" value="InterPro"/>
</dbReference>
<dbReference type="SUPFAM" id="SSF55103">
    <property type="entry name" value="FAD-linked oxidases, C-terminal domain"/>
    <property type="match status" value="1"/>
</dbReference>
<dbReference type="InterPro" id="IPR016166">
    <property type="entry name" value="FAD-bd_PCMH"/>
</dbReference>
<dbReference type="GO" id="GO:0071949">
    <property type="term" value="F:FAD binding"/>
    <property type="evidence" value="ECO:0007669"/>
    <property type="project" value="InterPro"/>
</dbReference>
<keyword evidence="3" id="KW-0560">Oxidoreductase</keyword>
<dbReference type="GO" id="GO:0016020">
    <property type="term" value="C:membrane"/>
    <property type="evidence" value="ECO:0007669"/>
    <property type="project" value="InterPro"/>
</dbReference>
<evidence type="ECO:0000313" key="5">
    <source>
        <dbReference type="EMBL" id="SPF43529.1"/>
    </source>
</evidence>
<evidence type="ECO:0000259" key="4">
    <source>
        <dbReference type="PROSITE" id="PS51387"/>
    </source>
</evidence>
<dbReference type="InterPro" id="IPR016171">
    <property type="entry name" value="Vanillyl_alc_oxidase_C-sub2"/>
</dbReference>
<accession>A0A2U3KVE2</accession>
<dbReference type="InterPro" id="IPR016169">
    <property type="entry name" value="FAD-bd_PCMH_sub2"/>
</dbReference>
<evidence type="ECO:0000256" key="3">
    <source>
        <dbReference type="ARBA" id="ARBA00023002"/>
    </source>
</evidence>
<name>A0A2U3KVE2_9FIRM</name>
<dbReference type="EMBL" id="OMOF01000214">
    <property type="protein sequence ID" value="SPF43529.1"/>
    <property type="molecule type" value="Genomic_DNA"/>
</dbReference>
<dbReference type="Pfam" id="PF04030">
    <property type="entry name" value="ALO"/>
    <property type="match status" value="1"/>
</dbReference>
<dbReference type="Proteomes" id="UP000238916">
    <property type="component" value="Unassembled WGS sequence"/>
</dbReference>
<dbReference type="Gene3D" id="1.10.45.10">
    <property type="entry name" value="Vanillyl-alcohol Oxidase, Chain A, domain 4"/>
    <property type="match status" value="1"/>
</dbReference>
<keyword evidence="2" id="KW-0274">FAD</keyword>
<dbReference type="InterPro" id="IPR036318">
    <property type="entry name" value="FAD-bd_PCMH-like_sf"/>
</dbReference>